<name>A0A9J6CJN8_POLVA</name>
<dbReference type="OrthoDB" id="6161911at2759"/>
<sequence>MRAITKLIRTFATKAGSATQGAPKPDPLKNVSGLSTKVVKNNDQKAVSGTGKDYQVPEYFGFNRMSYHEAEVEMERFRIPQPVAPRK</sequence>
<keyword evidence="2" id="KW-1185">Reference proteome</keyword>
<evidence type="ECO:0000313" key="2">
    <source>
        <dbReference type="Proteomes" id="UP001107558"/>
    </source>
</evidence>
<dbReference type="AlphaFoldDB" id="A0A9J6CJN8"/>
<accession>A0A9J6CJN8</accession>
<organism evidence="1 2">
    <name type="scientific">Polypedilum vanderplanki</name>
    <name type="common">Sleeping chironomid midge</name>
    <dbReference type="NCBI Taxonomy" id="319348"/>
    <lineage>
        <taxon>Eukaryota</taxon>
        <taxon>Metazoa</taxon>
        <taxon>Ecdysozoa</taxon>
        <taxon>Arthropoda</taxon>
        <taxon>Hexapoda</taxon>
        <taxon>Insecta</taxon>
        <taxon>Pterygota</taxon>
        <taxon>Neoptera</taxon>
        <taxon>Endopterygota</taxon>
        <taxon>Diptera</taxon>
        <taxon>Nematocera</taxon>
        <taxon>Chironomoidea</taxon>
        <taxon>Chironomidae</taxon>
        <taxon>Chironominae</taxon>
        <taxon>Polypedilum</taxon>
        <taxon>Polypedilum</taxon>
    </lineage>
</organism>
<evidence type="ECO:0008006" key="3">
    <source>
        <dbReference type="Google" id="ProtNLM"/>
    </source>
</evidence>
<evidence type="ECO:0000313" key="1">
    <source>
        <dbReference type="EMBL" id="KAG5682181.1"/>
    </source>
</evidence>
<gene>
    <name evidence="1" type="ORF">PVAND_011549</name>
</gene>
<dbReference type="Proteomes" id="UP001107558">
    <property type="component" value="Chromosome 1"/>
</dbReference>
<dbReference type="Pfam" id="PF15880">
    <property type="entry name" value="NDUFV3"/>
    <property type="match status" value="1"/>
</dbReference>
<dbReference type="GO" id="GO:0005739">
    <property type="term" value="C:mitochondrion"/>
    <property type="evidence" value="ECO:0007669"/>
    <property type="project" value="InterPro"/>
</dbReference>
<dbReference type="EMBL" id="JADBJN010000001">
    <property type="protein sequence ID" value="KAG5682181.1"/>
    <property type="molecule type" value="Genomic_DNA"/>
</dbReference>
<dbReference type="InterPro" id="IPR026193">
    <property type="entry name" value="NDUFV3"/>
</dbReference>
<comment type="caution">
    <text evidence="1">The sequence shown here is derived from an EMBL/GenBank/DDBJ whole genome shotgun (WGS) entry which is preliminary data.</text>
</comment>
<protein>
    <recommendedName>
        <fullName evidence="3">NADH-ubiquinone oxidoreductase 9 kDa subunit</fullName>
    </recommendedName>
</protein>
<proteinExistence type="predicted"/>
<dbReference type="GO" id="GO:0045271">
    <property type="term" value="C:respiratory chain complex I"/>
    <property type="evidence" value="ECO:0007669"/>
    <property type="project" value="InterPro"/>
</dbReference>
<reference evidence="1" key="1">
    <citation type="submission" date="2021-03" db="EMBL/GenBank/DDBJ databases">
        <title>Chromosome level genome of the anhydrobiotic midge Polypedilum vanderplanki.</title>
        <authorList>
            <person name="Yoshida Y."/>
            <person name="Kikawada T."/>
            <person name="Gusev O."/>
        </authorList>
    </citation>
    <scope>NUCLEOTIDE SEQUENCE</scope>
    <source>
        <strain evidence="1">NIAS01</strain>
        <tissue evidence="1">Whole body or cell culture</tissue>
    </source>
</reference>